<proteinExistence type="predicted"/>
<reference evidence="1 2" key="1">
    <citation type="journal article" date="2017" name="Genome Biol. Evol.">
        <title>Phytophthora megakarya and P. palmivora, closely related causal agents of cacao black pod rot, underwent increases in genome sizes and gene numbers by different mechanisms.</title>
        <authorList>
            <person name="Ali S.S."/>
            <person name="Shao J."/>
            <person name="Lary D.J."/>
            <person name="Kronmiller B."/>
            <person name="Shen D."/>
            <person name="Strem M.D."/>
            <person name="Amoako-Attah I."/>
            <person name="Akrofi A.Y."/>
            <person name="Begoude B.A."/>
            <person name="Ten Hoopen G.M."/>
            <person name="Coulibaly K."/>
            <person name="Kebe B.I."/>
            <person name="Melnick R.L."/>
            <person name="Guiltinan M.J."/>
            <person name="Tyler B.M."/>
            <person name="Meinhardt L.W."/>
            <person name="Bailey B.A."/>
        </authorList>
    </citation>
    <scope>NUCLEOTIDE SEQUENCE [LARGE SCALE GENOMIC DNA]</scope>
    <source>
        <strain evidence="2">sbr112.9</strain>
    </source>
</reference>
<gene>
    <name evidence="1" type="ORF">PHPALM_18215</name>
</gene>
<dbReference type="Proteomes" id="UP000237271">
    <property type="component" value="Unassembled WGS sequence"/>
</dbReference>
<name>A0A2P4XKA7_9STRA</name>
<keyword evidence="2" id="KW-1185">Reference proteome</keyword>
<accession>A0A2P4XKA7</accession>
<evidence type="ECO:0000313" key="1">
    <source>
        <dbReference type="EMBL" id="POM65995.1"/>
    </source>
</evidence>
<comment type="caution">
    <text evidence="1">The sequence shown here is derived from an EMBL/GenBank/DDBJ whole genome shotgun (WGS) entry which is preliminary data.</text>
</comment>
<sequence>MSGFRGFVDRPSTQLINWEDFARNVPDAILWMRSVYRKKYYNTRKRPNESPLGYLHRLSVAGLRAKLQIKYEPK</sequence>
<organism evidence="1 2">
    <name type="scientific">Phytophthora palmivora</name>
    <dbReference type="NCBI Taxonomy" id="4796"/>
    <lineage>
        <taxon>Eukaryota</taxon>
        <taxon>Sar</taxon>
        <taxon>Stramenopiles</taxon>
        <taxon>Oomycota</taxon>
        <taxon>Peronosporomycetes</taxon>
        <taxon>Peronosporales</taxon>
        <taxon>Peronosporaceae</taxon>
        <taxon>Phytophthora</taxon>
    </lineage>
</organism>
<dbReference type="EMBL" id="NCKW01009797">
    <property type="protein sequence ID" value="POM65995.1"/>
    <property type="molecule type" value="Genomic_DNA"/>
</dbReference>
<protein>
    <submittedName>
        <fullName evidence="1">Uncharacterized protein</fullName>
    </submittedName>
</protein>
<dbReference type="AlphaFoldDB" id="A0A2P4XKA7"/>
<evidence type="ECO:0000313" key="2">
    <source>
        <dbReference type="Proteomes" id="UP000237271"/>
    </source>
</evidence>